<accession>A0A9Q4G0Z3</accession>
<dbReference type="GO" id="GO:0009253">
    <property type="term" value="P:peptidoglycan catabolic process"/>
    <property type="evidence" value="ECO:0007669"/>
    <property type="project" value="InterPro"/>
</dbReference>
<evidence type="ECO:0000313" key="4">
    <source>
        <dbReference type="Proteomes" id="UP001057753"/>
    </source>
</evidence>
<dbReference type="InterPro" id="IPR036366">
    <property type="entry name" value="PGBDSf"/>
</dbReference>
<evidence type="ECO:0000313" key="3">
    <source>
        <dbReference type="EMBL" id="MCR6098507.1"/>
    </source>
</evidence>
<evidence type="ECO:0000259" key="2">
    <source>
        <dbReference type="SMART" id="SM00646"/>
    </source>
</evidence>
<sequence length="560" mass="60001">EVTGVPNKATLDAIQASIDKSFYDGAVGPHIVQLKLDLTRLGFGNFPNNPSNRYGTVTMKVVEEFQKAHNLDVTGIADQATLNIVADRLENGFYNGAQGPHVVELKKDLTTLGFGNFPETPSSTYGSVTMRVVEEFQKAYKLSVTGIADQATLSTIQDALDNGFYDGASGNQVVELKQNLTKLGFGNFPSNPSNNYGQVTMRVVKDFQTTYGLSATGIATPNTIDKIDDLLVNGFYNGVSGDHVRELKQNLTSLGFGNFPDNPSTAYGSVTMRVVEEFQAYYGLPITGYARPDTLAYIDSLFNSRYSRGNSGSHVVSLKNDLSTLGYGNFPSNPSSSYGSVTASVVSDFQAKNGLAINGIADGPTLAKIAQLIKEQSNSGPLAGKVIVLDAGHGGSDPGAIAGGMQEKDLVLDVSLRAQKLLEEAGATVIMTRTTDVYLTLAQRAAIANSSNADVFLSVHANAFNGSANGTETYWYHTHQSNNSQRLANSIQSATLSKLGLNDRGVKSGNFHVIRETRIPSALLELGFMDHPGDAAVLRQNSSRQRAAEAIRDGMINYFN</sequence>
<feature type="non-terminal residue" evidence="3">
    <location>
        <position position="1"/>
    </location>
</feature>
<dbReference type="SUPFAM" id="SSF53187">
    <property type="entry name" value="Zn-dependent exopeptidases"/>
    <property type="match status" value="1"/>
</dbReference>
<dbReference type="InterPro" id="IPR036365">
    <property type="entry name" value="PGBD-like_sf"/>
</dbReference>
<dbReference type="InterPro" id="IPR002477">
    <property type="entry name" value="Peptidoglycan-bd-like"/>
</dbReference>
<keyword evidence="4" id="KW-1185">Reference proteome</keyword>
<dbReference type="Gene3D" id="3.40.630.40">
    <property type="entry name" value="Zn-dependent exopeptidases"/>
    <property type="match status" value="1"/>
</dbReference>
<dbReference type="GO" id="GO:0030288">
    <property type="term" value="C:outer membrane-bounded periplasmic space"/>
    <property type="evidence" value="ECO:0007669"/>
    <property type="project" value="TreeGrafter"/>
</dbReference>
<proteinExistence type="predicted"/>
<dbReference type="RefSeq" id="WP_257822929.1">
    <property type="nucleotide sequence ID" value="NZ_JABXYM010000002.1"/>
</dbReference>
<name>A0A9Q4G0Z3_SALAG</name>
<dbReference type="Pfam" id="PF01520">
    <property type="entry name" value="Amidase_3"/>
    <property type="match status" value="1"/>
</dbReference>
<protein>
    <submittedName>
        <fullName evidence="3">Peptidoglycan-binding protein</fullName>
    </submittedName>
</protein>
<dbReference type="PANTHER" id="PTHR30404">
    <property type="entry name" value="N-ACETYLMURAMOYL-L-ALANINE AMIDASE"/>
    <property type="match status" value="1"/>
</dbReference>
<dbReference type="Proteomes" id="UP001057753">
    <property type="component" value="Unassembled WGS sequence"/>
</dbReference>
<dbReference type="GO" id="GO:0008745">
    <property type="term" value="F:N-acetylmuramoyl-L-alanine amidase activity"/>
    <property type="evidence" value="ECO:0007669"/>
    <property type="project" value="InterPro"/>
</dbReference>
<dbReference type="InterPro" id="IPR050695">
    <property type="entry name" value="N-acetylmuramoyl_amidase_3"/>
</dbReference>
<dbReference type="PANTHER" id="PTHR30404:SF0">
    <property type="entry name" value="N-ACETYLMURAMOYL-L-ALANINE AMIDASE AMIC"/>
    <property type="match status" value="1"/>
</dbReference>
<dbReference type="InterPro" id="IPR002508">
    <property type="entry name" value="MurNAc-LAA_cat"/>
</dbReference>
<dbReference type="CDD" id="cd02696">
    <property type="entry name" value="MurNAc-LAA"/>
    <property type="match status" value="1"/>
</dbReference>
<organism evidence="3 4">
    <name type="scientific">Salipaludibacillus agaradhaerens</name>
    <name type="common">Bacillus agaradhaerens</name>
    <dbReference type="NCBI Taxonomy" id="76935"/>
    <lineage>
        <taxon>Bacteria</taxon>
        <taxon>Bacillati</taxon>
        <taxon>Bacillota</taxon>
        <taxon>Bacilli</taxon>
        <taxon>Bacillales</taxon>
        <taxon>Bacillaceae</taxon>
    </lineage>
</organism>
<dbReference type="SUPFAM" id="SSF47090">
    <property type="entry name" value="PGBD-like"/>
    <property type="match status" value="5"/>
</dbReference>
<dbReference type="Pfam" id="PF01471">
    <property type="entry name" value="PG_binding_1"/>
    <property type="match status" value="5"/>
</dbReference>
<dbReference type="Gene3D" id="1.10.101.10">
    <property type="entry name" value="PGBD-like superfamily/PGBD"/>
    <property type="match status" value="5"/>
</dbReference>
<dbReference type="AlphaFoldDB" id="A0A9Q4G0Z3"/>
<evidence type="ECO:0000256" key="1">
    <source>
        <dbReference type="ARBA" id="ARBA00022801"/>
    </source>
</evidence>
<dbReference type="SMART" id="SM00646">
    <property type="entry name" value="Ami_3"/>
    <property type="match status" value="1"/>
</dbReference>
<dbReference type="EMBL" id="JABXYM010000002">
    <property type="protein sequence ID" value="MCR6098507.1"/>
    <property type="molecule type" value="Genomic_DNA"/>
</dbReference>
<feature type="domain" description="MurNAc-LAA" evidence="2">
    <location>
        <begin position="445"/>
        <end position="556"/>
    </location>
</feature>
<gene>
    <name evidence="3" type="ORF">HXA33_18535</name>
</gene>
<reference evidence="3" key="1">
    <citation type="submission" date="2020-06" db="EMBL/GenBank/DDBJ databases">
        <title>Insight into the genomes of haloalkaliphilic bacilli from Kenyan soda lakes.</title>
        <authorList>
            <person name="Mwirichia R."/>
            <person name="Villamizar G.C."/>
            <person name="Poehlein A."/>
            <person name="Mugweru J."/>
            <person name="Kipnyargis A."/>
            <person name="Kiplimo D."/>
            <person name="Orwa P."/>
            <person name="Daniel R."/>
        </authorList>
    </citation>
    <scope>NUCLEOTIDE SEQUENCE</scope>
    <source>
        <strain evidence="3">B1096_S55</strain>
    </source>
</reference>
<keyword evidence="1" id="KW-0378">Hydrolase</keyword>
<comment type="caution">
    <text evidence="3">The sequence shown here is derived from an EMBL/GenBank/DDBJ whole genome shotgun (WGS) entry which is preliminary data.</text>
</comment>